<proteinExistence type="predicted"/>
<dbReference type="InterPro" id="IPR007339">
    <property type="entry name" value="RclC-like"/>
</dbReference>
<feature type="transmembrane region" description="Helical" evidence="1">
    <location>
        <begin position="88"/>
        <end position="107"/>
    </location>
</feature>
<evidence type="ECO:0000256" key="1">
    <source>
        <dbReference type="SAM" id="Phobius"/>
    </source>
</evidence>
<dbReference type="PIRSF" id="PIRSF028065">
    <property type="entry name" value="UCP028065"/>
    <property type="match status" value="1"/>
</dbReference>
<dbReference type="Proteomes" id="UP000722625">
    <property type="component" value="Unassembled WGS sequence"/>
</dbReference>
<accession>A0ABS5PEB3</accession>
<evidence type="ECO:0000313" key="3">
    <source>
        <dbReference type="Proteomes" id="UP000722625"/>
    </source>
</evidence>
<keyword evidence="1" id="KW-1133">Transmembrane helix</keyword>
<keyword evidence="1" id="KW-0472">Membrane</keyword>
<feature type="transmembrane region" description="Helical" evidence="1">
    <location>
        <begin position="20"/>
        <end position="37"/>
    </location>
</feature>
<dbReference type="EMBL" id="JAGYVZ010000016">
    <property type="protein sequence ID" value="MBS7232627.1"/>
    <property type="molecule type" value="Genomic_DNA"/>
</dbReference>
<gene>
    <name evidence="2" type="ORF">KHA90_16535</name>
</gene>
<keyword evidence="1" id="KW-0812">Transmembrane</keyword>
<dbReference type="PANTHER" id="PTHR40106">
    <property type="entry name" value="INNER MEMBRANE PROTEIN RCLC"/>
    <property type="match status" value="1"/>
</dbReference>
<name>A0ABS5PEB3_9FLAO</name>
<organism evidence="2 3">
    <name type="scientific">Flavobacterium psychroterrae</name>
    <dbReference type="NCBI Taxonomy" id="2133767"/>
    <lineage>
        <taxon>Bacteria</taxon>
        <taxon>Pseudomonadati</taxon>
        <taxon>Bacteroidota</taxon>
        <taxon>Flavobacteriia</taxon>
        <taxon>Flavobacteriales</taxon>
        <taxon>Flavobacteriaceae</taxon>
        <taxon>Flavobacterium</taxon>
    </lineage>
</organism>
<evidence type="ECO:0000313" key="2">
    <source>
        <dbReference type="EMBL" id="MBS7232627.1"/>
    </source>
</evidence>
<comment type="caution">
    <text evidence="2">The sequence shown here is derived from an EMBL/GenBank/DDBJ whole genome shotgun (WGS) entry which is preliminary data.</text>
</comment>
<protein>
    <submittedName>
        <fullName evidence="2">YkgB family protein</fullName>
    </submittedName>
</protein>
<dbReference type="RefSeq" id="WP_213303031.1">
    <property type="nucleotide sequence ID" value="NZ_JAGYVZ010000016.1"/>
</dbReference>
<dbReference type="InterPro" id="IPR016865">
    <property type="entry name" value="RclC"/>
</dbReference>
<dbReference type="PANTHER" id="PTHR40106:SF1">
    <property type="entry name" value="INNER MEMBRANE PROTEIN RCLC"/>
    <property type="match status" value="1"/>
</dbReference>
<keyword evidence="3" id="KW-1185">Reference proteome</keyword>
<feature type="transmembrane region" description="Helical" evidence="1">
    <location>
        <begin position="165"/>
        <end position="183"/>
    </location>
</feature>
<feature type="transmembrane region" description="Helical" evidence="1">
    <location>
        <begin position="116"/>
        <end position="134"/>
    </location>
</feature>
<sequence>MKNTFLNTIANLDKVGKSVIRAGIVIVFLWIGALKFVPYEADGIVPFVANSPFMSRLYNHPEQYKDHVNKEGELIAENRQWNIENNTYGFSHELGILLISLAFLVGIHRWAPLESMFGSILVFILTLGTMSFLITTPESWVPHLTDQQYGFPYLSGRGRLVLKDVVIMGASIITMSESAALYLKNKAIIATENML</sequence>
<reference evidence="2 3" key="1">
    <citation type="journal article" date="2018" name="Int. J. Syst. Evol. Microbiol.">
        <title>Flavobacterium chryseum sp. nov. and Flavobacterium psychroterrae sp. nov., novel environmental bacteria isolated from Antarctica.</title>
        <authorList>
            <person name="Kralova S."/>
            <person name="Svec P."/>
            <person name="Busse H.J."/>
            <person name="Stankova E."/>
            <person name="Vaczi P."/>
            <person name="Sedlacek I."/>
        </authorList>
    </citation>
    <scope>NUCLEOTIDE SEQUENCE [LARGE SCALE GENOMIC DNA]</scope>
    <source>
        <strain evidence="2 3">CCM 8827</strain>
    </source>
</reference>
<dbReference type="Pfam" id="PF04224">
    <property type="entry name" value="DUF417"/>
    <property type="match status" value="1"/>
</dbReference>